<feature type="transmembrane region" description="Helical" evidence="11">
    <location>
        <begin position="83"/>
        <end position="103"/>
    </location>
</feature>
<dbReference type="Gene3D" id="1.20.1510.10">
    <property type="entry name" value="Cation efflux protein transmembrane domain"/>
    <property type="match status" value="1"/>
</dbReference>
<dbReference type="InterPro" id="IPR027469">
    <property type="entry name" value="Cation_efflux_TMD_sf"/>
</dbReference>
<dbReference type="PANTHER" id="PTHR31937:SF2">
    <property type="entry name" value="TRANSMEMBRANE PROTEIN 163"/>
    <property type="match status" value="1"/>
</dbReference>
<evidence type="ECO:0000256" key="9">
    <source>
        <dbReference type="ARBA" id="ARBA00023136"/>
    </source>
</evidence>
<keyword evidence="6" id="KW-0862">Zinc</keyword>
<evidence type="ECO:0000256" key="4">
    <source>
        <dbReference type="ARBA" id="ARBA00022692"/>
    </source>
</evidence>
<evidence type="ECO:0000256" key="10">
    <source>
        <dbReference type="ARBA" id="ARBA00023329"/>
    </source>
</evidence>
<keyword evidence="9 11" id="KW-0472">Membrane</keyword>
<keyword evidence="4 11" id="KW-0812">Transmembrane</keyword>
<name>A0A094PW57_9ZZZZ</name>
<keyword evidence="8" id="KW-0770">Synapse</keyword>
<evidence type="ECO:0000256" key="6">
    <source>
        <dbReference type="ARBA" id="ARBA00022833"/>
    </source>
</evidence>
<comment type="subcellular location">
    <subcellularLocation>
        <location evidence="2">Cytoplasmic vesicle</location>
        <location evidence="2">Secretory vesicle</location>
        <location evidence="2">Synaptic vesicle membrane</location>
        <topology evidence="2">Multi-pass membrane protein</topology>
    </subcellularLocation>
    <subcellularLocation>
        <location evidence="1">Early endosome membrane</location>
    </subcellularLocation>
</comment>
<sequence length="217" mass="23718">MSRASADTKKLQLRGIRLEQFTITYNVIEGVIAVTAGFIASFVSLIGFGFDSGIEVFAAVLVLSRLRAQFYSGKFNEDKERKALKLIGITFFLLAAYVTFTSIRNLLADTVSEVSVIGIALTCLSVLIMPYLAHLKMSTGRELGSRLLMADAKETQLCAWLSVSTLAGLVAFYFFSWNWVDSMASLVIAVFAIIEGREAWAGELACDDCDCIGKCTC</sequence>
<feature type="transmembrane region" description="Helical" evidence="11">
    <location>
        <begin position="45"/>
        <end position="63"/>
    </location>
</feature>
<evidence type="ECO:0000256" key="3">
    <source>
        <dbReference type="ARBA" id="ARBA00008731"/>
    </source>
</evidence>
<evidence type="ECO:0000256" key="5">
    <source>
        <dbReference type="ARBA" id="ARBA00022753"/>
    </source>
</evidence>
<dbReference type="GO" id="GO:0008324">
    <property type="term" value="F:monoatomic cation transmembrane transporter activity"/>
    <property type="evidence" value="ECO:0007669"/>
    <property type="project" value="InterPro"/>
</dbReference>
<dbReference type="AlphaFoldDB" id="A0A094PW57"/>
<keyword evidence="10" id="KW-0968">Cytoplasmic vesicle</keyword>
<reference evidence="13" key="1">
    <citation type="submission" date="2014-06" db="EMBL/GenBank/DDBJ databases">
        <title>Key roles for freshwater Actinobacteria revealed by deep metagenomic sequencing.</title>
        <authorList>
            <person name="Ghai R."/>
            <person name="Mizuno C.M."/>
            <person name="Picazo A."/>
            <person name="Camacho A."/>
            <person name="Rodriguez-Valera F."/>
        </authorList>
    </citation>
    <scope>NUCLEOTIDE SEQUENCE</scope>
</reference>
<keyword evidence="7 11" id="KW-1133">Transmembrane helix</keyword>
<dbReference type="GO" id="GO:0031901">
    <property type="term" value="C:early endosome membrane"/>
    <property type="evidence" value="ECO:0007669"/>
    <property type="project" value="UniProtKB-SubCell"/>
</dbReference>
<evidence type="ECO:0000256" key="7">
    <source>
        <dbReference type="ARBA" id="ARBA00022989"/>
    </source>
</evidence>
<dbReference type="GO" id="GO:0030672">
    <property type="term" value="C:synaptic vesicle membrane"/>
    <property type="evidence" value="ECO:0007669"/>
    <property type="project" value="UniProtKB-SubCell"/>
</dbReference>
<comment type="similarity">
    <text evidence="3">Belongs to the TMEM163 family.</text>
</comment>
<dbReference type="InterPro" id="IPR026765">
    <property type="entry name" value="Tmem163"/>
</dbReference>
<accession>A0A094PW57</accession>
<dbReference type="InterPro" id="IPR058533">
    <property type="entry name" value="Cation_efflux_TM"/>
</dbReference>
<evidence type="ECO:0000256" key="11">
    <source>
        <dbReference type="SAM" id="Phobius"/>
    </source>
</evidence>
<feature type="transmembrane region" description="Helical" evidence="11">
    <location>
        <begin position="115"/>
        <end position="135"/>
    </location>
</feature>
<dbReference type="Pfam" id="PF01545">
    <property type="entry name" value="Cation_efflux"/>
    <property type="match status" value="1"/>
</dbReference>
<organism evidence="13">
    <name type="scientific">freshwater metagenome</name>
    <dbReference type="NCBI Taxonomy" id="449393"/>
    <lineage>
        <taxon>unclassified sequences</taxon>
        <taxon>metagenomes</taxon>
        <taxon>ecological metagenomes</taxon>
    </lineage>
</organism>
<proteinExistence type="inferred from homology"/>
<evidence type="ECO:0000313" key="13">
    <source>
        <dbReference type="EMBL" id="KGA15975.1"/>
    </source>
</evidence>
<feature type="transmembrane region" description="Helical" evidence="11">
    <location>
        <begin position="156"/>
        <end position="175"/>
    </location>
</feature>
<evidence type="ECO:0000256" key="2">
    <source>
        <dbReference type="ARBA" id="ARBA00004644"/>
    </source>
</evidence>
<dbReference type="EMBL" id="JNSL01000097">
    <property type="protein sequence ID" value="KGA15975.1"/>
    <property type="molecule type" value="Genomic_DNA"/>
</dbReference>
<comment type="caution">
    <text evidence="13">The sequence shown here is derived from an EMBL/GenBank/DDBJ whole genome shotgun (WGS) entry which is preliminary data.</text>
</comment>
<evidence type="ECO:0000256" key="8">
    <source>
        <dbReference type="ARBA" id="ARBA00023018"/>
    </source>
</evidence>
<dbReference type="PANTHER" id="PTHR31937">
    <property type="entry name" value="TRANSMEMBRANE PROTEIN 163"/>
    <property type="match status" value="1"/>
</dbReference>
<feature type="transmembrane region" description="Helical" evidence="11">
    <location>
        <begin position="21"/>
        <end position="39"/>
    </location>
</feature>
<keyword evidence="5" id="KW-0967">Endosome</keyword>
<dbReference type="SUPFAM" id="SSF161111">
    <property type="entry name" value="Cation efflux protein transmembrane domain-like"/>
    <property type="match status" value="1"/>
</dbReference>
<feature type="domain" description="Cation efflux protein transmembrane" evidence="12">
    <location>
        <begin position="88"/>
        <end position="197"/>
    </location>
</feature>
<protein>
    <recommendedName>
        <fullName evidence="12">Cation efflux protein transmembrane domain-containing protein</fullName>
    </recommendedName>
</protein>
<evidence type="ECO:0000259" key="12">
    <source>
        <dbReference type="Pfam" id="PF01545"/>
    </source>
</evidence>
<evidence type="ECO:0000256" key="1">
    <source>
        <dbReference type="ARBA" id="ARBA00004146"/>
    </source>
</evidence>
<gene>
    <name evidence="13" type="ORF">GM51_13665</name>
</gene>